<dbReference type="EMBL" id="NKXO01000008">
    <property type="protein sequence ID" value="PKQ70323.1"/>
    <property type="molecule type" value="Genomic_DNA"/>
</dbReference>
<evidence type="ECO:0000313" key="2">
    <source>
        <dbReference type="Proteomes" id="UP000233387"/>
    </source>
</evidence>
<dbReference type="PANTHER" id="PTHR34512:SF30">
    <property type="entry name" value="OUTER MEMBRANE PROTEIN ASSEMBLY FACTOR BAMB"/>
    <property type="match status" value="1"/>
</dbReference>
<dbReference type="InterPro" id="IPR015943">
    <property type="entry name" value="WD40/YVTN_repeat-like_dom_sf"/>
</dbReference>
<dbReference type="Proteomes" id="UP000233387">
    <property type="component" value="Unassembled WGS sequence"/>
</dbReference>
<protein>
    <submittedName>
        <fullName evidence="1">PQQ-like domain</fullName>
    </submittedName>
</protein>
<keyword evidence="2" id="KW-1185">Reference proteome</keyword>
<dbReference type="InterPro" id="IPR018391">
    <property type="entry name" value="PQQ_b-propeller_rpt"/>
</dbReference>
<sequence length="471" mass="52469">MPKYEKMIKNINILLIFLCLKCHFLLAQTSIESIFPLKWKTYIGQTTYRTNILLHQNKIWLGSNGNTLDKTSQDEFDAVFSIDTKTGQILQKIQSFIPSGQKKEMSDLDVNGIAIDEQKLYFGTDEGYFYAYDISQNKILWQYKAPFLENIENTGNVEGCPVVVDLNQDGENDVVFSVRGRGIVALNGKTGSPLWVQILTNDNGAFLTSPLCVDVNADNIPDVISGGWNATSTDRESLLYALNGKNGEIIWKYTLGTGLKSSPILVEKGEKKAIVVASTYSVVHYIDLQGKHLYALDLNLPSGAISGLYAAATLTPNETLAIGSSWWSGDDDGLWIAHLQKAEIEKENRYGFRIVSSKAQTFFPANRITASAVVGQIIHKKSWQIAVPTEKGELLVYDENTRKLERYKMPAGSECTPLLADIDGDKKLELLIASYDGFLYCYGLPIKKAKVFSGQFRQDNLNRATLKLKAK</sequence>
<evidence type="ECO:0000313" key="1">
    <source>
        <dbReference type="EMBL" id="PKQ70323.1"/>
    </source>
</evidence>
<organism evidence="1 2">
    <name type="scientific">Raineya orbicola</name>
    <dbReference type="NCBI Taxonomy" id="2016530"/>
    <lineage>
        <taxon>Bacteria</taxon>
        <taxon>Pseudomonadati</taxon>
        <taxon>Bacteroidota</taxon>
        <taxon>Cytophagia</taxon>
        <taxon>Cytophagales</taxon>
        <taxon>Raineyaceae</taxon>
        <taxon>Raineya</taxon>
    </lineage>
</organism>
<dbReference type="SMART" id="SM00564">
    <property type="entry name" value="PQQ"/>
    <property type="match status" value="3"/>
</dbReference>
<gene>
    <name evidence="1" type="ORF">Rain11_0702</name>
</gene>
<dbReference type="Gene3D" id="2.130.10.10">
    <property type="entry name" value="YVTN repeat-like/Quinoprotein amine dehydrogenase"/>
    <property type="match status" value="1"/>
</dbReference>
<reference evidence="1 2" key="1">
    <citation type="submission" date="2017-06" db="EMBL/GenBank/DDBJ databases">
        <title>Raineya orbicola gen. nov., sp. nov. a slightly thermophilic bacterium of the phylum Bacteroidetes and the description of Raineyaceae fam. nov.</title>
        <authorList>
            <person name="Albuquerque L."/>
            <person name="Polonia A.R.M."/>
            <person name="Barroso C."/>
            <person name="Froufe H.J.C."/>
            <person name="Lage O."/>
            <person name="Lobo-Da-Cunha A."/>
            <person name="Egas C."/>
            <person name="Da Costa M.S."/>
        </authorList>
    </citation>
    <scope>NUCLEOTIDE SEQUENCE [LARGE SCALE GENOMIC DNA]</scope>
    <source>
        <strain evidence="1 2">SPSPC-11</strain>
    </source>
</reference>
<name>A0A2N3IJB3_9BACT</name>
<dbReference type="InterPro" id="IPR013517">
    <property type="entry name" value="FG-GAP"/>
</dbReference>
<dbReference type="PANTHER" id="PTHR34512">
    <property type="entry name" value="CELL SURFACE PROTEIN"/>
    <property type="match status" value="1"/>
</dbReference>
<proteinExistence type="predicted"/>
<dbReference type="SUPFAM" id="SSF50998">
    <property type="entry name" value="Quinoprotein alcohol dehydrogenase-like"/>
    <property type="match status" value="1"/>
</dbReference>
<dbReference type="AlphaFoldDB" id="A0A2N3IJB3"/>
<accession>A0A2N3IJB3</accession>
<dbReference type="Pfam" id="PF13517">
    <property type="entry name" value="FG-GAP_3"/>
    <property type="match status" value="1"/>
</dbReference>
<comment type="caution">
    <text evidence="1">The sequence shown here is derived from an EMBL/GenBank/DDBJ whole genome shotgun (WGS) entry which is preliminary data.</text>
</comment>
<dbReference type="InterPro" id="IPR011047">
    <property type="entry name" value="Quinoprotein_ADH-like_sf"/>
</dbReference>